<evidence type="ECO:0000313" key="2">
    <source>
        <dbReference type="EMBL" id="PKY61217.1"/>
    </source>
</evidence>
<name>A0A2I1HQS5_9GLOM</name>
<reference evidence="2 3" key="1">
    <citation type="submission" date="2015-10" db="EMBL/GenBank/DDBJ databases">
        <title>Genome analyses suggest a sexual origin of heterokaryosis in a supposedly ancient asexual fungus.</title>
        <authorList>
            <person name="Ropars J."/>
            <person name="Sedzielewska K."/>
            <person name="Noel J."/>
            <person name="Charron P."/>
            <person name="Farinelli L."/>
            <person name="Marton T."/>
            <person name="Kruger M."/>
            <person name="Pelin A."/>
            <person name="Brachmann A."/>
            <person name="Corradi N."/>
        </authorList>
    </citation>
    <scope>NUCLEOTIDE SEQUENCE [LARGE SCALE GENOMIC DNA]</scope>
    <source>
        <strain evidence="2 3">A4</strain>
    </source>
</reference>
<feature type="compositionally biased region" description="Basic and acidic residues" evidence="1">
    <location>
        <begin position="25"/>
        <end position="49"/>
    </location>
</feature>
<evidence type="ECO:0000313" key="3">
    <source>
        <dbReference type="Proteomes" id="UP000234323"/>
    </source>
</evidence>
<dbReference type="AlphaFoldDB" id="A0A2I1HQS5"/>
<gene>
    <name evidence="2" type="ORF">RhiirA4_485889</name>
</gene>
<keyword evidence="3" id="KW-1185">Reference proteome</keyword>
<evidence type="ECO:0000256" key="1">
    <source>
        <dbReference type="SAM" id="MobiDB-lite"/>
    </source>
</evidence>
<dbReference type="Proteomes" id="UP000234323">
    <property type="component" value="Unassembled WGS sequence"/>
</dbReference>
<proteinExistence type="predicted"/>
<sequence length="49" mass="5828">MSKRFNEMDESERQLRTSPGGGMDPWRRKEHPLEVKWTPEDERNTPGTK</sequence>
<comment type="caution">
    <text evidence="2">The sequence shown here is derived from an EMBL/GenBank/DDBJ whole genome shotgun (WGS) entry which is preliminary data.</text>
</comment>
<feature type="region of interest" description="Disordered" evidence="1">
    <location>
        <begin position="1"/>
        <end position="49"/>
    </location>
</feature>
<accession>A0A2I1HQS5</accession>
<feature type="compositionally biased region" description="Basic and acidic residues" evidence="1">
    <location>
        <begin position="1"/>
        <end position="15"/>
    </location>
</feature>
<protein>
    <submittedName>
        <fullName evidence="2">Uncharacterized protein</fullName>
    </submittedName>
</protein>
<organism evidence="2 3">
    <name type="scientific">Rhizophagus irregularis</name>
    <dbReference type="NCBI Taxonomy" id="588596"/>
    <lineage>
        <taxon>Eukaryota</taxon>
        <taxon>Fungi</taxon>
        <taxon>Fungi incertae sedis</taxon>
        <taxon>Mucoromycota</taxon>
        <taxon>Glomeromycotina</taxon>
        <taxon>Glomeromycetes</taxon>
        <taxon>Glomerales</taxon>
        <taxon>Glomeraceae</taxon>
        <taxon>Rhizophagus</taxon>
    </lineage>
</organism>
<dbReference type="EMBL" id="LLXI01005066">
    <property type="protein sequence ID" value="PKY61217.1"/>
    <property type="molecule type" value="Genomic_DNA"/>
</dbReference>